<evidence type="ECO:0000313" key="1">
    <source>
        <dbReference type="EMBL" id="CAF0732913.1"/>
    </source>
</evidence>
<accession>A0A813N5M7</accession>
<proteinExistence type="predicted"/>
<gene>
    <name evidence="1" type="ORF">OXX778_LOCUS2954</name>
</gene>
<organism evidence="1 2">
    <name type="scientific">Brachionus calyciflorus</name>
    <dbReference type="NCBI Taxonomy" id="104777"/>
    <lineage>
        <taxon>Eukaryota</taxon>
        <taxon>Metazoa</taxon>
        <taxon>Spiralia</taxon>
        <taxon>Gnathifera</taxon>
        <taxon>Rotifera</taxon>
        <taxon>Eurotatoria</taxon>
        <taxon>Monogononta</taxon>
        <taxon>Pseudotrocha</taxon>
        <taxon>Ploima</taxon>
        <taxon>Brachionidae</taxon>
        <taxon>Brachionus</taxon>
    </lineage>
</organism>
<sequence>MGVLRGSINSKMANVSIPDGSVLRILLFDGSDRFYNSEQPSKARLIAKTEIYNPKNFPIDYKLDYPNPTTKKHFYFLSVYIEKNSNVLYHNKLFYGPSVHMFQGEEFGDLISINNSKLRGYLDVYLMESE</sequence>
<keyword evidence="2" id="KW-1185">Reference proteome</keyword>
<reference evidence="1" key="1">
    <citation type="submission" date="2021-02" db="EMBL/GenBank/DDBJ databases">
        <authorList>
            <person name="Nowell W R."/>
        </authorList>
    </citation>
    <scope>NUCLEOTIDE SEQUENCE</scope>
    <source>
        <strain evidence="1">Ploen Becks lab</strain>
    </source>
</reference>
<dbReference type="EMBL" id="CAJNOC010000247">
    <property type="protein sequence ID" value="CAF0732913.1"/>
    <property type="molecule type" value="Genomic_DNA"/>
</dbReference>
<dbReference type="AlphaFoldDB" id="A0A813N5M7"/>
<evidence type="ECO:0000313" key="2">
    <source>
        <dbReference type="Proteomes" id="UP000663879"/>
    </source>
</evidence>
<protein>
    <submittedName>
        <fullName evidence="1">Uncharacterized protein</fullName>
    </submittedName>
</protein>
<dbReference type="OrthoDB" id="10420726at2759"/>
<name>A0A813N5M7_9BILA</name>
<comment type="caution">
    <text evidence="1">The sequence shown here is derived from an EMBL/GenBank/DDBJ whole genome shotgun (WGS) entry which is preliminary data.</text>
</comment>
<dbReference type="Proteomes" id="UP000663879">
    <property type="component" value="Unassembled WGS sequence"/>
</dbReference>